<accession>A0ACB9YM50</accession>
<gene>
    <name evidence="1" type="ORF">F4820DRAFT_436849</name>
</gene>
<name>A0ACB9YM50_9PEZI</name>
<evidence type="ECO:0000313" key="2">
    <source>
        <dbReference type="Proteomes" id="UP001497700"/>
    </source>
</evidence>
<dbReference type="EMBL" id="MU393586">
    <property type="protein sequence ID" value="KAI4860438.1"/>
    <property type="molecule type" value="Genomic_DNA"/>
</dbReference>
<sequence>MSTISVKSSILTPLLTSARFKSAPLKQLAFLCGAKSSGNKDELIARLAALADARQTELPTKRDPLVLSIDLGIRNLGFSLLAPAASTSSSRPAKHSSSPPDFRQPPRVRLHAWQRRELLGSEKSGTAAALHPERFSPASLAIVADRLTRQDILPLKPTHVLIERQRWRSGGAAGVQEWTLRVNTLEAMLHASLRTLLELGHWDGEVLSVAPDRVTQFWPPAPKPSEDSPPKTRRSRSAKSVVEEKAPKKAKAQRSKQHKIGVLTSWLARDESVIIPANQDAEGAVKRFRNLLTRPRRSKGAEQHSEPRKLDDLTDCLVQGMTWLKWEENKAFLLGNEARMYYEDPKNLDKLLASSLLDDGI</sequence>
<organism evidence="1 2">
    <name type="scientific">Hypoxylon rubiginosum</name>
    <dbReference type="NCBI Taxonomy" id="110542"/>
    <lineage>
        <taxon>Eukaryota</taxon>
        <taxon>Fungi</taxon>
        <taxon>Dikarya</taxon>
        <taxon>Ascomycota</taxon>
        <taxon>Pezizomycotina</taxon>
        <taxon>Sordariomycetes</taxon>
        <taxon>Xylariomycetidae</taxon>
        <taxon>Xylariales</taxon>
        <taxon>Hypoxylaceae</taxon>
        <taxon>Hypoxylon</taxon>
    </lineage>
</organism>
<dbReference type="Proteomes" id="UP001497700">
    <property type="component" value="Unassembled WGS sequence"/>
</dbReference>
<keyword evidence="2" id="KW-1185">Reference proteome</keyword>
<protein>
    <submittedName>
        <fullName evidence="1">Ydc2-catalyt-domain-containing protein</fullName>
    </submittedName>
</protein>
<reference evidence="1 2" key="1">
    <citation type="journal article" date="2022" name="New Phytol.">
        <title>Ecological generalism drives hyperdiversity of secondary metabolite gene clusters in xylarialean endophytes.</title>
        <authorList>
            <person name="Franco M.E.E."/>
            <person name="Wisecaver J.H."/>
            <person name="Arnold A.E."/>
            <person name="Ju Y.M."/>
            <person name="Slot J.C."/>
            <person name="Ahrendt S."/>
            <person name="Moore L.P."/>
            <person name="Eastman K.E."/>
            <person name="Scott K."/>
            <person name="Konkel Z."/>
            <person name="Mondo S.J."/>
            <person name="Kuo A."/>
            <person name="Hayes R.D."/>
            <person name="Haridas S."/>
            <person name="Andreopoulos B."/>
            <person name="Riley R."/>
            <person name="LaButti K."/>
            <person name="Pangilinan J."/>
            <person name="Lipzen A."/>
            <person name="Amirebrahimi M."/>
            <person name="Yan J."/>
            <person name="Adam C."/>
            <person name="Keymanesh K."/>
            <person name="Ng V."/>
            <person name="Louie K."/>
            <person name="Northen T."/>
            <person name="Drula E."/>
            <person name="Henrissat B."/>
            <person name="Hsieh H.M."/>
            <person name="Youens-Clark K."/>
            <person name="Lutzoni F."/>
            <person name="Miadlikowska J."/>
            <person name="Eastwood D.C."/>
            <person name="Hamelin R.C."/>
            <person name="Grigoriev I.V."/>
            <person name="U'Ren J.M."/>
        </authorList>
    </citation>
    <scope>NUCLEOTIDE SEQUENCE [LARGE SCALE GENOMIC DNA]</scope>
    <source>
        <strain evidence="1 2">CBS 119005</strain>
    </source>
</reference>
<evidence type="ECO:0000313" key="1">
    <source>
        <dbReference type="EMBL" id="KAI4860438.1"/>
    </source>
</evidence>
<proteinExistence type="predicted"/>
<comment type="caution">
    <text evidence="1">The sequence shown here is derived from an EMBL/GenBank/DDBJ whole genome shotgun (WGS) entry which is preliminary data.</text>
</comment>